<dbReference type="OrthoDB" id="4535590at2"/>
<dbReference type="Proteomes" id="UP001165143">
    <property type="component" value="Unassembled WGS sequence"/>
</dbReference>
<gene>
    <name evidence="1" type="ORF">Kpho01_07200</name>
</gene>
<evidence type="ECO:0000313" key="1">
    <source>
        <dbReference type="EMBL" id="GLW52709.1"/>
    </source>
</evidence>
<comment type="caution">
    <text evidence="1">The sequence shown here is derived from an EMBL/GenBank/DDBJ whole genome shotgun (WGS) entry which is preliminary data.</text>
</comment>
<organism evidence="1 2">
    <name type="scientific">Kitasatospora phosalacinea</name>
    <dbReference type="NCBI Taxonomy" id="2065"/>
    <lineage>
        <taxon>Bacteria</taxon>
        <taxon>Bacillati</taxon>
        <taxon>Actinomycetota</taxon>
        <taxon>Actinomycetes</taxon>
        <taxon>Kitasatosporales</taxon>
        <taxon>Streptomycetaceae</taxon>
        <taxon>Kitasatospora</taxon>
    </lineage>
</organism>
<dbReference type="RefSeq" id="WP_033256400.1">
    <property type="nucleotide sequence ID" value="NZ_BSRX01000003.1"/>
</dbReference>
<sequence>MTDPHLRAAEDRLDAALRHLTAALRGAAVHPDAYNCPCHWGGPEDLALLRTPDAPLSPELLRRTWRQGEWNDIGAVLRRVLPQLAAELADRGSDSFDDREDIGYALARGDWPHWPAQQAAAVREFLHALWNHELLAPGDAWDVHRTLEMCVEASGELAPWLDTWAALDHPSADRSLAEAVAVWDHDLLRDEPPWSLTWHYDLRDALTAELSAWLTRHAPARLRAHGAPDGLLHRVRLLGLTGPDRWYDPHWPGHLYS</sequence>
<protein>
    <submittedName>
        <fullName evidence="1">Uncharacterized protein</fullName>
    </submittedName>
</protein>
<dbReference type="EMBL" id="BSRX01000003">
    <property type="protein sequence ID" value="GLW52709.1"/>
    <property type="molecule type" value="Genomic_DNA"/>
</dbReference>
<evidence type="ECO:0000313" key="2">
    <source>
        <dbReference type="Proteomes" id="UP001165143"/>
    </source>
</evidence>
<dbReference type="AlphaFoldDB" id="A0A9W6ULL5"/>
<reference evidence="1" key="1">
    <citation type="submission" date="2023-02" db="EMBL/GenBank/DDBJ databases">
        <title>Kitasatospora phosalacinea NBRC 14362.</title>
        <authorList>
            <person name="Ichikawa N."/>
            <person name="Sato H."/>
            <person name="Tonouchi N."/>
        </authorList>
    </citation>
    <scope>NUCLEOTIDE SEQUENCE</scope>
    <source>
        <strain evidence="1">NBRC 14362</strain>
    </source>
</reference>
<proteinExistence type="predicted"/>
<name>A0A9W6ULL5_9ACTN</name>
<accession>A0A9W6ULL5</accession>